<keyword evidence="6" id="KW-1185">Reference proteome</keyword>
<dbReference type="RefSeq" id="WP_159430109.1">
    <property type="nucleotide sequence ID" value="NZ_BJWI01000006.1"/>
</dbReference>
<dbReference type="AlphaFoldDB" id="A0A1I5N9T6"/>
<organism evidence="4 5">
    <name type="scientific">Halolactibacillus halophilus</name>
    <dbReference type="NCBI Taxonomy" id="306540"/>
    <lineage>
        <taxon>Bacteria</taxon>
        <taxon>Bacillati</taxon>
        <taxon>Bacillota</taxon>
        <taxon>Bacilli</taxon>
        <taxon>Bacillales</taxon>
        <taxon>Bacillaceae</taxon>
        <taxon>Halolactibacillus</taxon>
    </lineage>
</organism>
<protein>
    <submittedName>
        <fullName evidence="4">Uncharacterized membrane protein YkoI</fullName>
    </submittedName>
</protein>
<dbReference type="Gene3D" id="3.10.450.40">
    <property type="match status" value="3"/>
</dbReference>
<dbReference type="STRING" id="306540.SAMN05421839_10857"/>
<evidence type="ECO:0000313" key="6">
    <source>
        <dbReference type="Proteomes" id="UP000321547"/>
    </source>
</evidence>
<gene>
    <name evidence="3" type="ORF">HHA03_06950</name>
    <name evidence="4" type="ORF">SAMN05421839_10857</name>
</gene>
<reference evidence="3 6" key="2">
    <citation type="submission" date="2019-07" db="EMBL/GenBank/DDBJ databases">
        <title>Whole genome shotgun sequence of Halolactibacillus halophilus NBRC 100868.</title>
        <authorList>
            <person name="Hosoyama A."/>
            <person name="Uohara A."/>
            <person name="Ohji S."/>
            <person name="Ichikawa N."/>
        </authorList>
    </citation>
    <scope>NUCLEOTIDE SEQUENCE [LARGE SCALE GENOMIC DNA]</scope>
    <source>
        <strain evidence="3 6">NBRC 100868</strain>
    </source>
</reference>
<feature type="region of interest" description="Disordered" evidence="1">
    <location>
        <begin position="103"/>
        <end position="177"/>
    </location>
</feature>
<proteinExistence type="predicted"/>
<evidence type="ECO:0000313" key="5">
    <source>
        <dbReference type="Proteomes" id="UP000242243"/>
    </source>
</evidence>
<dbReference type="OrthoDB" id="5361545at2"/>
<dbReference type="InterPro" id="IPR025711">
    <property type="entry name" value="PepSY"/>
</dbReference>
<feature type="compositionally biased region" description="Acidic residues" evidence="1">
    <location>
        <begin position="323"/>
        <end position="336"/>
    </location>
</feature>
<evidence type="ECO:0000313" key="4">
    <source>
        <dbReference type="EMBL" id="SFP18655.1"/>
    </source>
</evidence>
<dbReference type="Proteomes" id="UP000242243">
    <property type="component" value="Unassembled WGS sequence"/>
</dbReference>
<sequence>MKSTMIKVVGSLIGGLTVFLVSAYVFQFAMGTAEAKMSIEEIEALASERFPGEIIEVEYDDDTYEVEIKTETQSFELVLDATSGEILYLEEKNQIVATTDNVEVKANQTSEEKNTDDTTEVSNNDENQVTDTTDTTTTSDDTNESTSDAEEATPPSTTDDKDAKSIPNDKASDVAKEKVATTPAVMINQGEAQKIAREKADNAKVTEIELEEDDGATYYQVELENETHEFEVEIDAFTGKVLIIEMEQRDDQVSTNSQVMSRAAIEQLIDKSYAGYRIEKIELDEDDGQMVYEIELKSGRTEIEMELDAVTGDVLDFDKEVEDKDDDDDDDDREDD</sequence>
<feature type="compositionally biased region" description="Acidic residues" evidence="1">
    <location>
        <begin position="141"/>
        <end position="151"/>
    </location>
</feature>
<feature type="domain" description="PepSY" evidence="2">
    <location>
        <begin position="274"/>
        <end position="316"/>
    </location>
</feature>
<accession>A0A1I5N9T6</accession>
<dbReference type="Pfam" id="PF03413">
    <property type="entry name" value="PepSY"/>
    <property type="match status" value="3"/>
</dbReference>
<evidence type="ECO:0000313" key="3">
    <source>
        <dbReference type="EMBL" id="GEM01163.1"/>
    </source>
</evidence>
<reference evidence="4 5" key="1">
    <citation type="submission" date="2016-10" db="EMBL/GenBank/DDBJ databases">
        <authorList>
            <person name="de Groot N.N."/>
        </authorList>
    </citation>
    <scope>NUCLEOTIDE SEQUENCE [LARGE SCALE GENOMIC DNA]</scope>
    <source>
        <strain evidence="4 5">DSM 17073</strain>
    </source>
</reference>
<feature type="domain" description="PepSY" evidence="2">
    <location>
        <begin position="187"/>
        <end position="242"/>
    </location>
</feature>
<dbReference type="EMBL" id="FOXC01000008">
    <property type="protein sequence ID" value="SFP18655.1"/>
    <property type="molecule type" value="Genomic_DNA"/>
</dbReference>
<feature type="domain" description="PepSY" evidence="2">
    <location>
        <begin position="36"/>
        <end position="88"/>
    </location>
</feature>
<feature type="region of interest" description="Disordered" evidence="1">
    <location>
        <begin position="314"/>
        <end position="336"/>
    </location>
</feature>
<name>A0A1I5N9T6_9BACI</name>
<dbReference type="EMBL" id="BJWI01000006">
    <property type="protein sequence ID" value="GEM01163.1"/>
    <property type="molecule type" value="Genomic_DNA"/>
</dbReference>
<evidence type="ECO:0000256" key="1">
    <source>
        <dbReference type="SAM" id="MobiDB-lite"/>
    </source>
</evidence>
<dbReference type="Proteomes" id="UP000321547">
    <property type="component" value="Unassembled WGS sequence"/>
</dbReference>
<evidence type="ECO:0000259" key="2">
    <source>
        <dbReference type="Pfam" id="PF03413"/>
    </source>
</evidence>
<feature type="compositionally biased region" description="Low complexity" evidence="1">
    <location>
        <begin position="124"/>
        <end position="140"/>
    </location>
</feature>
<dbReference type="SUPFAM" id="SSF160574">
    <property type="entry name" value="BT0923-like"/>
    <property type="match status" value="1"/>
</dbReference>